<evidence type="ECO:0000256" key="1">
    <source>
        <dbReference type="ARBA" id="ARBA00004138"/>
    </source>
</evidence>
<proteinExistence type="inferred from homology"/>
<keyword evidence="4" id="KW-0969">Cilium</keyword>
<dbReference type="GO" id="GO:0030992">
    <property type="term" value="C:intraciliary transport particle B"/>
    <property type="evidence" value="ECO:0007669"/>
    <property type="project" value="InterPro"/>
</dbReference>
<dbReference type="GO" id="GO:0015631">
    <property type="term" value="F:tubulin binding"/>
    <property type="evidence" value="ECO:0007669"/>
    <property type="project" value="InterPro"/>
</dbReference>
<evidence type="ECO:0000256" key="5">
    <source>
        <dbReference type="ARBA" id="ARBA00023273"/>
    </source>
</evidence>
<dbReference type="AlphaFoldDB" id="A0A0R3T9Z5"/>
<keyword evidence="2" id="KW-0970">Cilium biogenesis/degradation</keyword>
<dbReference type="InterPro" id="IPR041146">
    <property type="entry name" value="IFT81_CH"/>
</dbReference>
<sequence>MSAVIKFITDKLTSPPFNRNFNYITFDSLEPNLLLQLLVDIFDIRDETPEATTMRILGVLKMLRYKIPSEPDDVLCESLIIGDKTCIHSIMESVLQNFEEHRKRCYLSKFLSKVQVPADFMQDTDLSKLFLEVKETCVAT</sequence>
<evidence type="ECO:0000256" key="4">
    <source>
        <dbReference type="ARBA" id="ARBA00023069"/>
    </source>
</evidence>
<dbReference type="EMBL" id="UZAE01002437">
    <property type="protein sequence ID" value="VDN99741.1"/>
    <property type="molecule type" value="Genomic_DNA"/>
</dbReference>
<evidence type="ECO:0000256" key="2">
    <source>
        <dbReference type="ARBA" id="ARBA00022794"/>
    </source>
</evidence>
<evidence type="ECO:0000313" key="10">
    <source>
        <dbReference type="WBParaSite" id="HNAJ_0000388401-mRNA-1"/>
    </source>
</evidence>
<dbReference type="OrthoDB" id="276029at2759"/>
<comment type="subcellular location">
    <subcellularLocation>
        <location evidence="1">Cell projection</location>
        <location evidence="1">Cilium</location>
    </subcellularLocation>
</comment>
<evidence type="ECO:0000256" key="3">
    <source>
        <dbReference type="ARBA" id="ARBA00023054"/>
    </source>
</evidence>
<name>A0A0R3T9Z5_RODNA</name>
<dbReference type="PANTHER" id="PTHR15614">
    <property type="entry name" value="INTRAFLAGELLAR TRANSPORT PROTEIN 81 HOMOLOG"/>
    <property type="match status" value="1"/>
</dbReference>
<keyword evidence="9" id="KW-1185">Reference proteome</keyword>
<organism evidence="10">
    <name type="scientific">Rodentolepis nana</name>
    <name type="common">Dwarf tapeworm</name>
    <name type="synonym">Hymenolepis nana</name>
    <dbReference type="NCBI Taxonomy" id="102285"/>
    <lineage>
        <taxon>Eukaryota</taxon>
        <taxon>Metazoa</taxon>
        <taxon>Spiralia</taxon>
        <taxon>Lophotrochozoa</taxon>
        <taxon>Platyhelminthes</taxon>
        <taxon>Cestoda</taxon>
        <taxon>Eucestoda</taxon>
        <taxon>Cyclophyllidea</taxon>
        <taxon>Hymenolepididae</taxon>
        <taxon>Rodentolepis</taxon>
    </lineage>
</organism>
<comment type="similarity">
    <text evidence="6">Belongs to the IFT81 family.</text>
</comment>
<reference evidence="8 9" key="2">
    <citation type="submission" date="2018-11" db="EMBL/GenBank/DDBJ databases">
        <authorList>
            <consortium name="Pathogen Informatics"/>
        </authorList>
    </citation>
    <scope>NUCLEOTIDE SEQUENCE [LARGE SCALE GENOMIC DNA]</scope>
</reference>
<evidence type="ECO:0000256" key="6">
    <source>
        <dbReference type="ARBA" id="ARBA00043983"/>
    </source>
</evidence>
<feature type="domain" description="IFT81 calponin homology" evidence="7">
    <location>
        <begin position="5"/>
        <end position="114"/>
    </location>
</feature>
<dbReference type="GO" id="GO:0060271">
    <property type="term" value="P:cilium assembly"/>
    <property type="evidence" value="ECO:0007669"/>
    <property type="project" value="InterPro"/>
</dbReference>
<keyword evidence="5" id="KW-0966">Cell projection</keyword>
<gene>
    <name evidence="8" type="ORF">HNAJ_LOCUS3882</name>
</gene>
<evidence type="ECO:0000313" key="8">
    <source>
        <dbReference type="EMBL" id="VDN99741.1"/>
    </source>
</evidence>
<dbReference type="PANTHER" id="PTHR15614:SF2">
    <property type="entry name" value="INTRAFLAGELLAR TRANSPORT PROTEIN 81 HOMOLOG"/>
    <property type="match status" value="1"/>
</dbReference>
<accession>A0A0R3T9Z5</accession>
<protein>
    <submittedName>
        <fullName evidence="10">IFT81_CH domain-containing protein</fullName>
    </submittedName>
</protein>
<dbReference type="InterPro" id="IPR029600">
    <property type="entry name" value="IFT81"/>
</dbReference>
<dbReference type="InterPro" id="IPR043016">
    <property type="entry name" value="IFT81_N_sf"/>
</dbReference>
<dbReference type="WBParaSite" id="HNAJ_0000388401-mRNA-1">
    <property type="protein sequence ID" value="HNAJ_0000388401-mRNA-1"/>
    <property type="gene ID" value="HNAJ_0000388401"/>
</dbReference>
<dbReference type="Gene3D" id="1.10.418.70">
    <property type="entry name" value="Intraflagellar transport protein 81, N-terminal domain"/>
    <property type="match status" value="1"/>
</dbReference>
<evidence type="ECO:0000259" key="7">
    <source>
        <dbReference type="Pfam" id="PF18383"/>
    </source>
</evidence>
<dbReference type="Proteomes" id="UP000278807">
    <property type="component" value="Unassembled WGS sequence"/>
</dbReference>
<reference evidence="10" key="1">
    <citation type="submission" date="2017-02" db="UniProtKB">
        <authorList>
            <consortium name="WormBaseParasite"/>
        </authorList>
    </citation>
    <scope>IDENTIFICATION</scope>
</reference>
<dbReference type="GO" id="GO:0042073">
    <property type="term" value="P:intraciliary transport"/>
    <property type="evidence" value="ECO:0007669"/>
    <property type="project" value="InterPro"/>
</dbReference>
<evidence type="ECO:0000313" key="9">
    <source>
        <dbReference type="Proteomes" id="UP000278807"/>
    </source>
</evidence>
<dbReference type="Pfam" id="PF18383">
    <property type="entry name" value="IFT81_CH"/>
    <property type="match status" value="1"/>
</dbReference>
<dbReference type="GO" id="GO:0036064">
    <property type="term" value="C:ciliary basal body"/>
    <property type="evidence" value="ECO:0007669"/>
    <property type="project" value="TreeGrafter"/>
</dbReference>
<keyword evidence="3" id="KW-0175">Coiled coil</keyword>
<dbReference type="STRING" id="102285.A0A0R3T9Z5"/>